<evidence type="ECO:0000256" key="3">
    <source>
        <dbReference type="ARBA" id="ARBA00008295"/>
    </source>
</evidence>
<name>A0A1S3L2K1_SALSA</name>
<dbReference type="PaxDb" id="8030-ENSSSAP00000014107"/>
<dbReference type="AlphaFoldDB" id="A0A1S3L2K1"/>
<dbReference type="GeneID" id="106563818"/>
<feature type="transmembrane region" description="Helical" evidence="10">
    <location>
        <begin position="12"/>
        <end position="36"/>
    </location>
</feature>
<protein>
    <submittedName>
        <fullName evidence="12">Claudin-4</fullName>
    </submittedName>
</protein>
<keyword evidence="4" id="KW-0796">Tight junction</keyword>
<evidence type="ECO:0000313" key="11">
    <source>
        <dbReference type="Proteomes" id="UP001652741"/>
    </source>
</evidence>
<dbReference type="Gene3D" id="1.20.140.150">
    <property type="match status" value="2"/>
</dbReference>
<keyword evidence="6 10" id="KW-0812">Transmembrane</keyword>
<dbReference type="InterPro" id="IPR017974">
    <property type="entry name" value="Claudin_CS"/>
</dbReference>
<keyword evidence="8 10" id="KW-1133">Transmembrane helix</keyword>
<dbReference type="KEGG" id="sasa:106563818"/>
<evidence type="ECO:0000256" key="2">
    <source>
        <dbReference type="ARBA" id="ARBA00004651"/>
    </source>
</evidence>
<evidence type="ECO:0000313" key="12">
    <source>
        <dbReference type="RefSeq" id="XP_013985187.2"/>
    </source>
</evidence>
<sequence>MGMDIVLTVAMVEVVCVALGVIGLILTIVICALPTWSVTTIITGNVATTEVVWYGLWMYCVTQGTGQTQCEVYNSVCLWCGSLLWDSWKYGLQPARAMILTAIILVVLGVMVSMVGAKCTNCIKDKTSQAKMIIIAGILFILAGILILIPVSLVAIPIINDSSTRIEEKPELGNSLYLGWVAASLLLIGGVTLCIKEGVFGWIMGIFGWIVSLVLCVISVWFPYNHYPEPQYRNIWKILMTTSISSILGALGVMGSIFGTKCCNCIRSNRTRVKARFIVGTFFILAGILQLTTLFLVDHYLRTDFHLLLYPFVLFTQRDLVILAEVCRWSASMLLIGGTILCCSIFKRNQSDSSMTQSTSR</sequence>
<keyword evidence="7" id="KW-0965">Cell junction</keyword>
<gene>
    <name evidence="12" type="primary">LOC106563818</name>
</gene>
<dbReference type="PROSITE" id="PS01346">
    <property type="entry name" value="CLAUDIN"/>
    <property type="match status" value="1"/>
</dbReference>
<dbReference type="PANTHER" id="PTHR12002">
    <property type="entry name" value="CLAUDIN"/>
    <property type="match status" value="1"/>
</dbReference>
<accession>A0A1S3L2K1</accession>
<evidence type="ECO:0000256" key="4">
    <source>
        <dbReference type="ARBA" id="ARBA00022427"/>
    </source>
</evidence>
<feature type="transmembrane region" description="Helical" evidence="10">
    <location>
        <begin position="235"/>
        <end position="257"/>
    </location>
</feature>
<reference evidence="12" key="1">
    <citation type="submission" date="2025-08" db="UniProtKB">
        <authorList>
            <consortium name="RefSeq"/>
        </authorList>
    </citation>
    <scope>IDENTIFICATION</scope>
</reference>
<evidence type="ECO:0000256" key="7">
    <source>
        <dbReference type="ARBA" id="ARBA00022949"/>
    </source>
</evidence>
<proteinExistence type="inferred from homology"/>
<evidence type="ECO:0000256" key="8">
    <source>
        <dbReference type="ARBA" id="ARBA00022989"/>
    </source>
</evidence>
<evidence type="ECO:0000256" key="1">
    <source>
        <dbReference type="ARBA" id="ARBA00004435"/>
    </source>
</evidence>
<feature type="transmembrane region" description="Helical" evidence="10">
    <location>
        <begin position="202"/>
        <end position="223"/>
    </location>
</feature>
<evidence type="ECO:0000256" key="10">
    <source>
        <dbReference type="SAM" id="Phobius"/>
    </source>
</evidence>
<keyword evidence="11" id="KW-1185">Reference proteome</keyword>
<dbReference type="InterPro" id="IPR006187">
    <property type="entry name" value="Claudin"/>
</dbReference>
<evidence type="ECO:0000256" key="6">
    <source>
        <dbReference type="ARBA" id="ARBA00022692"/>
    </source>
</evidence>
<comment type="subcellular location">
    <subcellularLocation>
        <location evidence="1">Cell junction</location>
        <location evidence="1">Tight junction</location>
    </subcellularLocation>
    <subcellularLocation>
        <location evidence="2">Cell membrane</location>
        <topology evidence="2">Multi-pass membrane protein</topology>
    </subcellularLocation>
</comment>
<dbReference type="Proteomes" id="UP001652741">
    <property type="component" value="Chromosome ssa11"/>
</dbReference>
<dbReference type="GO" id="GO:0005923">
    <property type="term" value="C:bicellular tight junction"/>
    <property type="evidence" value="ECO:0007669"/>
    <property type="project" value="UniProtKB-SubCell"/>
</dbReference>
<feature type="transmembrane region" description="Helical" evidence="10">
    <location>
        <begin position="321"/>
        <end position="346"/>
    </location>
</feature>
<keyword evidence="9 10" id="KW-0472">Membrane</keyword>
<dbReference type="PRINTS" id="PR01077">
    <property type="entry name" value="CLAUDIN"/>
</dbReference>
<evidence type="ECO:0000256" key="9">
    <source>
        <dbReference type="ARBA" id="ARBA00023136"/>
    </source>
</evidence>
<organism evidence="11 12">
    <name type="scientific">Salmo salar</name>
    <name type="common">Atlantic salmon</name>
    <dbReference type="NCBI Taxonomy" id="8030"/>
    <lineage>
        <taxon>Eukaryota</taxon>
        <taxon>Metazoa</taxon>
        <taxon>Chordata</taxon>
        <taxon>Craniata</taxon>
        <taxon>Vertebrata</taxon>
        <taxon>Euteleostomi</taxon>
        <taxon>Actinopterygii</taxon>
        <taxon>Neopterygii</taxon>
        <taxon>Teleostei</taxon>
        <taxon>Protacanthopterygii</taxon>
        <taxon>Salmoniformes</taxon>
        <taxon>Salmonidae</taxon>
        <taxon>Salmoninae</taxon>
        <taxon>Salmo</taxon>
    </lineage>
</organism>
<dbReference type="InterPro" id="IPR004031">
    <property type="entry name" value="PMP22/EMP/MP20/Claudin"/>
</dbReference>
<feature type="transmembrane region" description="Helical" evidence="10">
    <location>
        <begin position="132"/>
        <end position="156"/>
    </location>
</feature>
<evidence type="ECO:0000256" key="5">
    <source>
        <dbReference type="ARBA" id="ARBA00022475"/>
    </source>
</evidence>
<dbReference type="RefSeq" id="XP_013985187.2">
    <property type="nucleotide sequence ID" value="XM_014129712.2"/>
</dbReference>
<comment type="similarity">
    <text evidence="3">Belongs to the claudin family.</text>
</comment>
<feature type="transmembrane region" description="Helical" evidence="10">
    <location>
        <begin position="97"/>
        <end position="120"/>
    </location>
</feature>
<dbReference type="Pfam" id="PF00822">
    <property type="entry name" value="PMP22_Claudin"/>
    <property type="match status" value="1"/>
</dbReference>
<dbReference type="GO" id="GO:0005198">
    <property type="term" value="F:structural molecule activity"/>
    <property type="evidence" value="ECO:0007669"/>
    <property type="project" value="InterPro"/>
</dbReference>
<dbReference type="GO" id="GO:0005886">
    <property type="term" value="C:plasma membrane"/>
    <property type="evidence" value="ECO:0007669"/>
    <property type="project" value="UniProtKB-SubCell"/>
</dbReference>
<feature type="transmembrane region" description="Helical" evidence="10">
    <location>
        <begin position="277"/>
        <end position="301"/>
    </location>
</feature>
<keyword evidence="5" id="KW-1003">Cell membrane</keyword>
<feature type="transmembrane region" description="Helical" evidence="10">
    <location>
        <begin position="176"/>
        <end position="195"/>
    </location>
</feature>
<dbReference type="STRING" id="8030.ENSSSAP00000014107"/>